<feature type="region of interest" description="Disordered" evidence="1">
    <location>
        <begin position="922"/>
        <end position="955"/>
    </location>
</feature>
<accession>A0A0M9FYH4</accession>
<feature type="compositionally biased region" description="Low complexity" evidence="1">
    <location>
        <begin position="102"/>
        <end position="116"/>
    </location>
</feature>
<feature type="compositionally biased region" description="Basic and acidic residues" evidence="1">
    <location>
        <begin position="154"/>
        <end position="168"/>
    </location>
</feature>
<dbReference type="EMBL" id="LGTL01000012">
    <property type="protein sequence ID" value="KPA78720.1"/>
    <property type="molecule type" value="Genomic_DNA"/>
</dbReference>
<feature type="compositionally biased region" description="Low complexity" evidence="1">
    <location>
        <begin position="507"/>
        <end position="519"/>
    </location>
</feature>
<reference evidence="2 3" key="1">
    <citation type="submission" date="2015-07" db="EMBL/GenBank/DDBJ databases">
        <title>High-quality genome of monoxenous trypanosomatid Leptomonas pyrrhocoris.</title>
        <authorList>
            <person name="Flegontov P."/>
            <person name="Butenko A."/>
            <person name="Firsov S."/>
            <person name="Vlcek C."/>
            <person name="Logacheva M.D."/>
            <person name="Field M."/>
            <person name="Filatov D."/>
            <person name="Flegontova O."/>
            <person name="Gerasimov E."/>
            <person name="Jackson A.P."/>
            <person name="Kelly S."/>
            <person name="Opperdoes F."/>
            <person name="O'Reilly A."/>
            <person name="Votypka J."/>
            <person name="Yurchenko V."/>
            <person name="Lukes J."/>
        </authorList>
    </citation>
    <scope>NUCLEOTIDE SEQUENCE [LARGE SCALE GENOMIC DNA]</scope>
    <source>
        <strain evidence="2">H10</strain>
    </source>
</reference>
<name>A0A0M9FYH4_LEPPY</name>
<evidence type="ECO:0000256" key="1">
    <source>
        <dbReference type="SAM" id="MobiDB-lite"/>
    </source>
</evidence>
<feature type="compositionally biased region" description="Low complexity" evidence="1">
    <location>
        <begin position="771"/>
        <end position="785"/>
    </location>
</feature>
<dbReference type="RefSeq" id="XP_015657159.1">
    <property type="nucleotide sequence ID" value="XM_015804025.1"/>
</dbReference>
<dbReference type="Proteomes" id="UP000037923">
    <property type="component" value="Unassembled WGS sequence"/>
</dbReference>
<proteinExistence type="predicted"/>
<gene>
    <name evidence="2" type="ORF">ABB37_05849</name>
</gene>
<feature type="compositionally biased region" description="Basic and acidic residues" evidence="1">
    <location>
        <begin position="715"/>
        <end position="730"/>
    </location>
</feature>
<feature type="compositionally biased region" description="Polar residues" evidence="1">
    <location>
        <begin position="267"/>
        <end position="276"/>
    </location>
</feature>
<dbReference type="VEuPathDB" id="TriTrypDB:LpyrH10_12_0270"/>
<dbReference type="OrthoDB" id="10671553at2759"/>
<feature type="compositionally biased region" description="Low complexity" evidence="1">
    <location>
        <begin position="583"/>
        <end position="593"/>
    </location>
</feature>
<feature type="region of interest" description="Disordered" evidence="1">
    <location>
        <begin position="357"/>
        <end position="421"/>
    </location>
</feature>
<keyword evidence="3" id="KW-1185">Reference proteome</keyword>
<feature type="compositionally biased region" description="Polar residues" evidence="1">
    <location>
        <begin position="600"/>
        <end position="616"/>
    </location>
</feature>
<feature type="region of interest" description="Disordered" evidence="1">
    <location>
        <begin position="499"/>
        <end position="566"/>
    </location>
</feature>
<feature type="compositionally biased region" description="Basic and acidic residues" evidence="1">
    <location>
        <begin position="85"/>
        <end position="101"/>
    </location>
</feature>
<evidence type="ECO:0000313" key="2">
    <source>
        <dbReference type="EMBL" id="KPA78720.1"/>
    </source>
</evidence>
<organism evidence="2 3">
    <name type="scientific">Leptomonas pyrrhocoris</name>
    <name type="common">Firebug parasite</name>
    <dbReference type="NCBI Taxonomy" id="157538"/>
    <lineage>
        <taxon>Eukaryota</taxon>
        <taxon>Discoba</taxon>
        <taxon>Euglenozoa</taxon>
        <taxon>Kinetoplastea</taxon>
        <taxon>Metakinetoplastina</taxon>
        <taxon>Trypanosomatida</taxon>
        <taxon>Trypanosomatidae</taxon>
        <taxon>Leishmaniinae</taxon>
        <taxon>Leptomonas</taxon>
    </lineage>
</organism>
<feature type="compositionally biased region" description="Polar residues" evidence="1">
    <location>
        <begin position="690"/>
        <end position="706"/>
    </location>
</feature>
<feature type="region of interest" description="Disordered" evidence="1">
    <location>
        <begin position="221"/>
        <end position="286"/>
    </location>
</feature>
<evidence type="ECO:0000313" key="3">
    <source>
        <dbReference type="Proteomes" id="UP000037923"/>
    </source>
</evidence>
<dbReference type="OMA" id="PKWAQNQ"/>
<feature type="region of interest" description="Disordered" evidence="1">
    <location>
        <begin position="1"/>
        <end position="200"/>
    </location>
</feature>
<feature type="compositionally biased region" description="Polar residues" evidence="1">
    <location>
        <begin position="372"/>
        <end position="383"/>
    </location>
</feature>
<feature type="compositionally biased region" description="Basic and acidic residues" evidence="1">
    <location>
        <begin position="53"/>
        <end position="62"/>
    </location>
</feature>
<feature type="compositionally biased region" description="Polar residues" evidence="1">
    <location>
        <begin position="523"/>
        <end position="539"/>
    </location>
</feature>
<dbReference type="GeneID" id="26906139"/>
<dbReference type="AlphaFoldDB" id="A0A0M9FYH4"/>
<feature type="region of interest" description="Disordered" evidence="1">
    <location>
        <begin position="582"/>
        <end position="813"/>
    </location>
</feature>
<feature type="region of interest" description="Disordered" evidence="1">
    <location>
        <begin position="876"/>
        <end position="898"/>
    </location>
</feature>
<comment type="caution">
    <text evidence="2">The sequence shown here is derived from an EMBL/GenBank/DDBJ whole genome shotgun (WGS) entry which is preliminary data.</text>
</comment>
<protein>
    <submittedName>
        <fullName evidence="2">Uncharacterized protein</fullName>
    </submittedName>
</protein>
<feature type="compositionally biased region" description="Low complexity" evidence="1">
    <location>
        <begin position="752"/>
        <end position="763"/>
    </location>
</feature>
<sequence>MVNASLTAGEAHQSASPPANVKSGKTEPHLWNTKASARDKGGGKTKPMAPMPKEARPVDMPKRQHATRAIANVLEQSRRLQQAKAQEDLRRAEEEGKKMEAPEAAAQQQQQPQKQQPKNKEDEGGAVPQTVPRAIRVAAGAVEELPTKVPEPSTAHDVDEQDEGDGKAKQKRTCSTAVPKWAQNQSQGSDEPPPVFSVGRHRARLGSGSLYDVDGAVSRVQTPDPFEANGKDVHAPTILEESTFQRVARFPTPNPSETHSDDKRRSQTSLEQQKSNACPAPSPTCGSTVVANDRRAEGLLSKCSGERVTGRESAFAQEVVTAPYRRAAFFAGRFHSLGRRLAPRPLRETQVRHLRAHEVSLSSTATRREGSASPQCSTSTSTERGPALVPSATASAQVSPPRNGGTSVAGECAWPRTQQQQQQRREMELLLDVTDVITTFFPPQCLRYRSEFERMPASRQATLLELYTAHQDLCTRLGWDETAEPLFNKELTLMLQECSRPSKSDQPSPLLSVISSSPPATQPTPLTHTETVVATNGTAQPLGKARPPAAVQKCSSRGVVQSPPAAAPVGLTRTETMAAGVNAAPHTSSPAAPTKKEASTKSAELQSHTTSSNYGGFSSLHCAAPAATEDVSEEKNEGTSRSSPRNASRPVLTKLASDPVTAKVSDAAPAKPKETIAGGPPLPQPALPQHLTSTSSVHNNRNMTHISQRHIIAGKPEESVKRPQEDDRQQRLKSPQKLTREREEGVAGTINAAPRRTTASSRALPPLQRTAAAPPDASAGKADASVRGSSTTKTANELLRPTDAVVSRQPDPLQTLNSRRCAMIPPLLVRKAAPEITQTTPPHPSRTKPSSFHRRLSRGMSLRYLFLEKGTESARLHCSDDDGQAARKRQTVRQHDADNAAERSMCAMPSMYLPLRSPPITTRVYENGSRPSSPANAEDSNEAADFSEPISTESEVESLQSTAAFSFWFEELSHYEDSDEFASYATANTPLRTASSQLNW</sequence>
<feature type="compositionally biased region" description="Polar residues" evidence="1">
    <location>
        <begin position="392"/>
        <end position="406"/>
    </location>
</feature>